<reference evidence="2" key="1">
    <citation type="submission" date="2022-12" db="EMBL/GenBank/DDBJ databases">
        <title>Chromosome-level genome assembly of the bean flower thrips Megalurothrips usitatus.</title>
        <authorList>
            <person name="Ma L."/>
            <person name="Liu Q."/>
            <person name="Li H."/>
            <person name="Cai W."/>
        </authorList>
    </citation>
    <scope>NUCLEOTIDE SEQUENCE</scope>
    <source>
        <strain evidence="2">Cailab_2022a</strain>
    </source>
</reference>
<name>A0AAV7XMW4_9NEOP</name>
<proteinExistence type="predicted"/>
<dbReference type="Pfam" id="PF00400">
    <property type="entry name" value="WD40"/>
    <property type="match status" value="1"/>
</dbReference>
<accession>A0AAV7XMW4</accession>
<organism evidence="2 3">
    <name type="scientific">Megalurothrips usitatus</name>
    <name type="common">bean blossom thrips</name>
    <dbReference type="NCBI Taxonomy" id="439358"/>
    <lineage>
        <taxon>Eukaryota</taxon>
        <taxon>Metazoa</taxon>
        <taxon>Ecdysozoa</taxon>
        <taxon>Arthropoda</taxon>
        <taxon>Hexapoda</taxon>
        <taxon>Insecta</taxon>
        <taxon>Pterygota</taxon>
        <taxon>Neoptera</taxon>
        <taxon>Paraneoptera</taxon>
        <taxon>Thysanoptera</taxon>
        <taxon>Terebrantia</taxon>
        <taxon>Thripoidea</taxon>
        <taxon>Thripidae</taxon>
        <taxon>Megalurothrips</taxon>
    </lineage>
</organism>
<dbReference type="InterPro" id="IPR036322">
    <property type="entry name" value="WD40_repeat_dom_sf"/>
</dbReference>
<dbReference type="GO" id="GO:0030687">
    <property type="term" value="C:preribosome, large subunit precursor"/>
    <property type="evidence" value="ECO:0007669"/>
    <property type="project" value="TreeGrafter"/>
</dbReference>
<dbReference type="PANTHER" id="PTHR16038">
    <property type="entry name" value="NOP SEVEN ASSOCIATED PROTEIN 1"/>
    <property type="match status" value="1"/>
</dbReference>
<dbReference type="Gene3D" id="2.130.10.10">
    <property type="entry name" value="YVTN repeat-like/Quinoprotein amine dehydrogenase"/>
    <property type="match status" value="2"/>
</dbReference>
<dbReference type="AlphaFoldDB" id="A0AAV7XMW4"/>
<keyword evidence="3" id="KW-1185">Reference proteome</keyword>
<feature type="compositionally biased region" description="Polar residues" evidence="1">
    <location>
        <begin position="395"/>
        <end position="407"/>
    </location>
</feature>
<feature type="region of interest" description="Disordered" evidence="1">
    <location>
        <begin position="369"/>
        <end position="493"/>
    </location>
</feature>
<gene>
    <name evidence="2" type="ORF">ONE63_009164</name>
</gene>
<evidence type="ECO:0000256" key="1">
    <source>
        <dbReference type="SAM" id="MobiDB-lite"/>
    </source>
</evidence>
<dbReference type="SUPFAM" id="SSF50978">
    <property type="entry name" value="WD40 repeat-like"/>
    <property type="match status" value="1"/>
</dbReference>
<feature type="compositionally biased region" description="Acidic residues" evidence="1">
    <location>
        <begin position="447"/>
        <end position="493"/>
    </location>
</feature>
<feature type="compositionally biased region" description="Basic and acidic residues" evidence="1">
    <location>
        <begin position="330"/>
        <end position="339"/>
    </location>
</feature>
<sequence length="493" mass="54523">MSFKDDFNLFIGADYGIFKGCKAFHGQSLVKSIQSINHLSKETNVTAMTWGDDKEEDILIGLSNQVVKTYDTKGKAFSFSTDAKVVPKDGAAPSSGSICGLTRFDGALVTATESGHIRVMRYNEDECININAGQNLCKMRHSKTNPNIIGSGGLENELKLWDLNTGKNTFLAKNVPNDQRLQTRVKVWVTDHTFLPNSQKVVVGSRYGYVRLYDPKAQRKPVVNINVPDQAISCIAASNSDDSVLCGLAKGDIVKFDMRNGKASAHYKGFYGAVSAIACHPTEPYIASVSHDRFLRVHHLTTKELVLKEFMVTRMNCVLMRTSFSLDPTIKAEPEQEKRGSKRVASDDLLSDGQSDNEDQLEELFNAMEESTSQVPDEPCKKSRKVDLNTPLKKASSQLVVNPFSNKKTSRPKKANDSVKETIDNDSDDDIMIVSESIGNAPAVPDQEGDESEPDEADGESDEFGDDDEDDEEENDDEEESDDDEEEDSDDDK</sequence>
<dbReference type="GO" id="GO:0042273">
    <property type="term" value="P:ribosomal large subunit biogenesis"/>
    <property type="evidence" value="ECO:0007669"/>
    <property type="project" value="InterPro"/>
</dbReference>
<dbReference type="Proteomes" id="UP001075354">
    <property type="component" value="Chromosome 7"/>
</dbReference>
<dbReference type="PANTHER" id="PTHR16038:SF4">
    <property type="entry name" value="WD REPEAT-CONTAINING PROTEIN 74"/>
    <property type="match status" value="1"/>
</dbReference>
<feature type="compositionally biased region" description="Basic and acidic residues" evidence="1">
    <location>
        <begin position="414"/>
        <end position="423"/>
    </location>
</feature>
<comment type="caution">
    <text evidence="2">The sequence shown here is derived from an EMBL/GenBank/DDBJ whole genome shotgun (WGS) entry which is preliminary data.</text>
</comment>
<evidence type="ECO:0000313" key="3">
    <source>
        <dbReference type="Proteomes" id="UP001075354"/>
    </source>
</evidence>
<dbReference type="InterPro" id="IPR037379">
    <property type="entry name" value="WDR74/Nsa1"/>
</dbReference>
<dbReference type="EMBL" id="JAPTSV010000007">
    <property type="protein sequence ID" value="KAJ1525983.1"/>
    <property type="molecule type" value="Genomic_DNA"/>
</dbReference>
<dbReference type="SMART" id="SM00320">
    <property type="entry name" value="WD40"/>
    <property type="match status" value="5"/>
</dbReference>
<feature type="region of interest" description="Disordered" evidence="1">
    <location>
        <begin position="330"/>
        <end position="355"/>
    </location>
</feature>
<protein>
    <recommendedName>
        <fullName evidence="4">WD repeat-containing protein 74</fullName>
    </recommendedName>
</protein>
<feature type="compositionally biased region" description="Basic and acidic residues" evidence="1">
    <location>
        <begin position="378"/>
        <end position="387"/>
    </location>
</feature>
<evidence type="ECO:0008006" key="4">
    <source>
        <dbReference type="Google" id="ProtNLM"/>
    </source>
</evidence>
<dbReference type="InterPro" id="IPR001680">
    <property type="entry name" value="WD40_rpt"/>
</dbReference>
<dbReference type="GO" id="GO:0005730">
    <property type="term" value="C:nucleolus"/>
    <property type="evidence" value="ECO:0007669"/>
    <property type="project" value="InterPro"/>
</dbReference>
<evidence type="ECO:0000313" key="2">
    <source>
        <dbReference type="EMBL" id="KAJ1525983.1"/>
    </source>
</evidence>
<dbReference type="InterPro" id="IPR015943">
    <property type="entry name" value="WD40/YVTN_repeat-like_dom_sf"/>
</dbReference>